<keyword evidence="3" id="KW-1185">Reference proteome</keyword>
<proteinExistence type="inferred from homology"/>
<dbReference type="Proteomes" id="UP000095658">
    <property type="component" value="Unassembled WGS sequence"/>
</dbReference>
<accession>A0A1E7DR72</accession>
<evidence type="ECO:0000313" key="2">
    <source>
        <dbReference type="EMBL" id="OES45592.1"/>
    </source>
</evidence>
<dbReference type="InterPro" id="IPR008326">
    <property type="entry name" value="PdhI-like"/>
</dbReference>
<evidence type="ECO:0008006" key="4">
    <source>
        <dbReference type="Google" id="ProtNLM"/>
    </source>
</evidence>
<sequence length="101" mass="11645">MKIDVTNQAKKWFKEEMQAEKGDSVRFYVRYGGSSPLHEGFSLGVAKDEPVEPAVTAVYDDITYFVEEKDVWYFDGHHLKVGFNNKLQEPDYNYIKETGAT</sequence>
<evidence type="ECO:0000313" key="3">
    <source>
        <dbReference type="Proteomes" id="UP000095658"/>
    </source>
</evidence>
<gene>
    <name evidence="2" type="ORF">BA724_01920</name>
</gene>
<dbReference type="AlphaFoldDB" id="A0A1E7DR72"/>
<dbReference type="InterPro" id="IPR035903">
    <property type="entry name" value="HesB-like_dom_sf"/>
</dbReference>
<dbReference type="RefSeq" id="WP_069937590.1">
    <property type="nucleotide sequence ID" value="NZ_MAMP01000012.1"/>
</dbReference>
<dbReference type="SUPFAM" id="SSF89360">
    <property type="entry name" value="HesB-like domain"/>
    <property type="match status" value="1"/>
</dbReference>
<comment type="caution">
    <text evidence="2">The sequence shown here is derived from an EMBL/GenBank/DDBJ whole genome shotgun (WGS) entry which is preliminary data.</text>
</comment>
<evidence type="ECO:0000256" key="1">
    <source>
        <dbReference type="ARBA" id="ARBA00006718"/>
    </source>
</evidence>
<reference evidence="2 3" key="1">
    <citation type="submission" date="2016-06" db="EMBL/GenBank/DDBJ databases">
        <title>Domibacillus iocasae genome sequencing.</title>
        <authorList>
            <person name="Verma A."/>
            <person name="Pal Y."/>
            <person name="Ojha A.K."/>
            <person name="Krishnamurthi S."/>
        </authorList>
    </citation>
    <scope>NUCLEOTIDE SEQUENCE [LARGE SCALE GENOMIC DNA]</scope>
    <source>
        <strain evidence="2 3">DSM 29979</strain>
    </source>
</reference>
<name>A0A1E7DR72_9BACI</name>
<organism evidence="2 3">
    <name type="scientific">Domibacillus iocasae</name>
    <dbReference type="NCBI Taxonomy" id="1714016"/>
    <lineage>
        <taxon>Bacteria</taxon>
        <taxon>Bacillati</taxon>
        <taxon>Bacillota</taxon>
        <taxon>Bacilli</taxon>
        <taxon>Bacillales</taxon>
        <taxon>Bacillaceae</taxon>
        <taxon>Domibacillus</taxon>
    </lineage>
</organism>
<comment type="similarity">
    <text evidence="1">Belongs to the HesB/IscA family.</text>
</comment>
<dbReference type="STRING" id="1714016.BA724_01920"/>
<dbReference type="EMBL" id="MAMP01000012">
    <property type="protein sequence ID" value="OES45592.1"/>
    <property type="molecule type" value="Genomic_DNA"/>
</dbReference>
<dbReference type="PIRSF" id="PIRSF034852">
    <property type="entry name" value="UCP034852"/>
    <property type="match status" value="1"/>
</dbReference>
<protein>
    <recommendedName>
        <fullName evidence="4">FeS cluster biogenesis domain-containing protein</fullName>
    </recommendedName>
</protein>